<reference evidence="1 2" key="1">
    <citation type="submission" date="2020-05" db="EMBL/GenBank/DDBJ databases">
        <title>Flexivirga sp. ID2601S isolated from air conditioner.</title>
        <authorList>
            <person name="Kim D.H."/>
        </authorList>
    </citation>
    <scope>NUCLEOTIDE SEQUENCE [LARGE SCALE GENOMIC DNA]</scope>
    <source>
        <strain evidence="1 2">ID2601S</strain>
    </source>
</reference>
<comment type="caution">
    <text evidence="1">The sequence shown here is derived from an EMBL/GenBank/DDBJ whole genome shotgun (WGS) entry which is preliminary data.</text>
</comment>
<evidence type="ECO:0000313" key="1">
    <source>
        <dbReference type="EMBL" id="NNG40421.1"/>
    </source>
</evidence>
<keyword evidence="2" id="KW-1185">Reference proteome</keyword>
<protein>
    <submittedName>
        <fullName evidence="1">Uncharacterized protein</fullName>
    </submittedName>
</protein>
<name>A0A849AM29_9MICO</name>
<organism evidence="1 2">
    <name type="scientific">Flexivirga aerilata</name>
    <dbReference type="NCBI Taxonomy" id="1656889"/>
    <lineage>
        <taxon>Bacteria</taxon>
        <taxon>Bacillati</taxon>
        <taxon>Actinomycetota</taxon>
        <taxon>Actinomycetes</taxon>
        <taxon>Micrococcales</taxon>
        <taxon>Dermacoccaceae</taxon>
        <taxon>Flexivirga</taxon>
    </lineage>
</organism>
<dbReference type="AlphaFoldDB" id="A0A849AM29"/>
<dbReference type="RefSeq" id="WP_171156673.1">
    <property type="nucleotide sequence ID" value="NZ_JABENB010000002.1"/>
</dbReference>
<dbReference type="EMBL" id="JABENB010000002">
    <property type="protein sequence ID" value="NNG40421.1"/>
    <property type="molecule type" value="Genomic_DNA"/>
</dbReference>
<dbReference type="Proteomes" id="UP000557772">
    <property type="component" value="Unassembled WGS sequence"/>
</dbReference>
<accession>A0A849AM29</accession>
<evidence type="ECO:0000313" key="2">
    <source>
        <dbReference type="Proteomes" id="UP000557772"/>
    </source>
</evidence>
<proteinExistence type="predicted"/>
<gene>
    <name evidence="1" type="ORF">HJ588_14220</name>
</gene>
<sequence>MPSHDVCKDRTLREGSVLVAFGVVAAGVEGELAAHVAGGGVDDGDLKVLDEQNDAVAVPCPVDADVVHSAGVTQGDGSFADFVVTD</sequence>